<accession>A0A1K0G5Y7</accession>
<dbReference type="OrthoDB" id="3205926at2759"/>
<dbReference type="EMBL" id="ULHB01000165">
    <property type="protein sequence ID" value="SYW84307.1"/>
    <property type="molecule type" value="Genomic_DNA"/>
</dbReference>
<feature type="compositionally biased region" description="Basic and acidic residues" evidence="1">
    <location>
        <begin position="114"/>
        <end position="125"/>
    </location>
</feature>
<reference evidence="4" key="1">
    <citation type="submission" date="2016-04" db="EMBL/GenBank/DDBJ databases">
        <authorList>
            <person name="Guldener U."/>
            <person name="Guldener U."/>
        </authorList>
    </citation>
    <scope>NUCLEOTIDE SEQUENCE [LARGE SCALE GENOMIC DNA]</scope>
    <source>
        <strain evidence="4">UB2112</strain>
    </source>
</reference>
<gene>
    <name evidence="3" type="ORF">UBRO2_05407</name>
    <name evidence="2" type="ORF">UBRO_03454</name>
</gene>
<dbReference type="EMBL" id="LT558125">
    <property type="protein sequence ID" value="SAM82916.1"/>
    <property type="molecule type" value="Genomic_DNA"/>
</dbReference>
<name>A0A1K0G5Y7_9BASI</name>
<proteinExistence type="predicted"/>
<feature type="compositionally biased region" description="Polar residues" evidence="1">
    <location>
        <begin position="39"/>
        <end position="100"/>
    </location>
</feature>
<evidence type="ECO:0000313" key="3">
    <source>
        <dbReference type="EMBL" id="SYW84307.1"/>
    </source>
</evidence>
<organism evidence="2 4">
    <name type="scientific">Ustilago bromivora</name>
    <dbReference type="NCBI Taxonomy" id="307758"/>
    <lineage>
        <taxon>Eukaryota</taxon>
        <taxon>Fungi</taxon>
        <taxon>Dikarya</taxon>
        <taxon>Basidiomycota</taxon>
        <taxon>Ustilaginomycotina</taxon>
        <taxon>Ustilaginomycetes</taxon>
        <taxon>Ustilaginales</taxon>
        <taxon>Ustilaginaceae</taxon>
        <taxon>Ustilago</taxon>
    </lineage>
</organism>
<dbReference type="Proteomes" id="UP000179920">
    <property type="component" value="Chromosome IX"/>
</dbReference>
<protein>
    <submittedName>
        <fullName evidence="2">Uncharacterized protein</fullName>
    </submittedName>
</protein>
<evidence type="ECO:0000313" key="2">
    <source>
        <dbReference type="EMBL" id="SAM82916.1"/>
    </source>
</evidence>
<feature type="region of interest" description="Disordered" evidence="1">
    <location>
        <begin position="1"/>
        <end position="134"/>
    </location>
</feature>
<reference evidence="2" key="2">
    <citation type="submission" date="2016-04" db="EMBL/GenBank/DDBJ databases">
        <authorList>
            <person name="Evans L.H."/>
            <person name="Alamgir A."/>
            <person name="Owens N."/>
            <person name="Weber N.D."/>
            <person name="Virtaneva K."/>
            <person name="Barbian K."/>
            <person name="Babar A."/>
            <person name="Rosenke K."/>
        </authorList>
    </citation>
    <scope>NUCLEOTIDE SEQUENCE</scope>
    <source>
        <strain evidence="2">UB2112</strain>
    </source>
</reference>
<dbReference type="AlphaFoldDB" id="A0A1K0G5Y7"/>
<reference evidence="3" key="3">
    <citation type="submission" date="2018-08" db="EMBL/GenBank/DDBJ databases">
        <authorList>
            <person name="Guldener U."/>
        </authorList>
    </citation>
    <scope>NUCLEOTIDE SEQUENCE</scope>
    <source>
        <strain evidence="3">UB2</strain>
    </source>
</reference>
<evidence type="ECO:0000313" key="4">
    <source>
        <dbReference type="Proteomes" id="UP000179920"/>
    </source>
</evidence>
<dbReference type="Proteomes" id="UP000658997">
    <property type="component" value="Unassembled WGS sequence"/>
</dbReference>
<sequence length="134" mass="14168">MLSSLRTIVSRRTPVLMLTGRPLSTTSSFKSAVKPGSESEATTPGSGSTEDIANTESAYDGNKTNPDTSASAIENETDANFSSSSANKETSEMATKQQHQNGRRPSKQQQSTPDRSDFGATEARKQGGRGGSNH</sequence>
<keyword evidence="5" id="KW-1185">Reference proteome</keyword>
<evidence type="ECO:0000313" key="5">
    <source>
        <dbReference type="Proteomes" id="UP000658997"/>
    </source>
</evidence>
<evidence type="ECO:0000256" key="1">
    <source>
        <dbReference type="SAM" id="MobiDB-lite"/>
    </source>
</evidence>